<feature type="region of interest" description="Disordered" evidence="1">
    <location>
        <begin position="1"/>
        <end position="30"/>
    </location>
</feature>
<proteinExistence type="predicted"/>
<gene>
    <name evidence="2" type="ORF">SHERM_28814</name>
</gene>
<comment type="caution">
    <text evidence="2">The sequence shown here is derived from an EMBL/GenBank/DDBJ whole genome shotgun (WGS) entry which is preliminary data.</text>
</comment>
<accession>A0A9N7NP49</accession>
<dbReference type="OrthoDB" id="693585at2759"/>
<keyword evidence="3" id="KW-1185">Reference proteome</keyword>
<dbReference type="PANTHER" id="PTHR35123:SF2">
    <property type="entry name" value="UBIQUITIN CARBOXYL-TERMINAL HYDROLASE-LIKE PROTEIN"/>
    <property type="match status" value="1"/>
</dbReference>
<evidence type="ECO:0000256" key="1">
    <source>
        <dbReference type="SAM" id="MobiDB-lite"/>
    </source>
</evidence>
<evidence type="ECO:0000313" key="2">
    <source>
        <dbReference type="EMBL" id="CAA0833556.1"/>
    </source>
</evidence>
<protein>
    <submittedName>
        <fullName evidence="2">Uncharacterized protein</fullName>
    </submittedName>
</protein>
<feature type="compositionally biased region" description="Basic and acidic residues" evidence="1">
    <location>
        <begin position="1"/>
        <end position="11"/>
    </location>
</feature>
<reference evidence="2" key="1">
    <citation type="submission" date="2019-12" db="EMBL/GenBank/DDBJ databases">
        <authorList>
            <person name="Scholes J."/>
        </authorList>
    </citation>
    <scope>NUCLEOTIDE SEQUENCE</scope>
</reference>
<name>A0A9N7NP49_STRHE</name>
<organism evidence="2 3">
    <name type="scientific">Striga hermonthica</name>
    <name type="common">Purple witchweed</name>
    <name type="synonym">Buchnera hermonthica</name>
    <dbReference type="NCBI Taxonomy" id="68872"/>
    <lineage>
        <taxon>Eukaryota</taxon>
        <taxon>Viridiplantae</taxon>
        <taxon>Streptophyta</taxon>
        <taxon>Embryophyta</taxon>
        <taxon>Tracheophyta</taxon>
        <taxon>Spermatophyta</taxon>
        <taxon>Magnoliopsida</taxon>
        <taxon>eudicotyledons</taxon>
        <taxon>Gunneridae</taxon>
        <taxon>Pentapetalae</taxon>
        <taxon>asterids</taxon>
        <taxon>lamiids</taxon>
        <taxon>Lamiales</taxon>
        <taxon>Orobanchaceae</taxon>
        <taxon>Buchnereae</taxon>
        <taxon>Striga</taxon>
    </lineage>
</organism>
<dbReference type="AlphaFoldDB" id="A0A9N7NP49"/>
<dbReference type="EMBL" id="CACSLK010027840">
    <property type="protein sequence ID" value="CAA0833556.1"/>
    <property type="molecule type" value="Genomic_DNA"/>
</dbReference>
<sequence>MSDKQKAKADDGDGEEGPTNAKENNCKGCGKKSRRLSFLRLRKREKRGISVNPGCLGRRGVGGGGRWGCSCLGQPRTLDSSGESPTSDPNSSEFTFDMLRALIEKNDFYSKDCNPHLDQDSY</sequence>
<dbReference type="Proteomes" id="UP001153555">
    <property type="component" value="Unassembled WGS sequence"/>
</dbReference>
<evidence type="ECO:0000313" key="3">
    <source>
        <dbReference type="Proteomes" id="UP001153555"/>
    </source>
</evidence>
<dbReference type="PANTHER" id="PTHR35123">
    <property type="entry name" value="OS07G0633900 PROTEIN-RELATED"/>
    <property type="match status" value="1"/>
</dbReference>